<evidence type="ECO:0000256" key="6">
    <source>
        <dbReference type="ARBA" id="ARBA00023143"/>
    </source>
</evidence>
<evidence type="ECO:0000256" key="3">
    <source>
        <dbReference type="ARBA" id="ARBA00009677"/>
    </source>
</evidence>
<dbReference type="RefSeq" id="WP_142582692.1">
    <property type="nucleotide sequence ID" value="NZ_CABFPH010000019.1"/>
</dbReference>
<keyword evidence="10" id="KW-1185">Reference proteome</keyword>
<comment type="similarity">
    <text evidence="3">Belongs to the flagella basal body rod proteins family.</text>
</comment>
<feature type="domain" description="Flagellar basal-body/hook protein C-terminal" evidence="7">
    <location>
        <begin position="588"/>
        <end position="627"/>
    </location>
</feature>
<dbReference type="InterPro" id="IPR053927">
    <property type="entry name" value="FlgK_helical"/>
</dbReference>
<dbReference type="Pfam" id="PF22638">
    <property type="entry name" value="FlgK_D1"/>
    <property type="match status" value="1"/>
</dbReference>
<comment type="subcellular location">
    <subcellularLocation>
        <location evidence="1">Bacterial flagellum</location>
    </subcellularLocation>
    <subcellularLocation>
        <location evidence="2">Secreted</location>
    </subcellularLocation>
</comment>
<evidence type="ECO:0000256" key="2">
    <source>
        <dbReference type="ARBA" id="ARBA00004613"/>
    </source>
</evidence>
<dbReference type="GO" id="GO:0044780">
    <property type="term" value="P:bacterial-type flagellum assembly"/>
    <property type="evidence" value="ECO:0007669"/>
    <property type="project" value="InterPro"/>
</dbReference>
<dbReference type="NCBIfam" id="TIGR02492">
    <property type="entry name" value="flgK_ends"/>
    <property type="match status" value="1"/>
</dbReference>
<dbReference type="InterPro" id="IPR010930">
    <property type="entry name" value="Flg_bb/hook_C_dom"/>
</dbReference>
<keyword evidence="5" id="KW-0964">Secreted</keyword>
<gene>
    <name evidence="9" type="primary">flgK_1</name>
    <name evidence="9" type="ORF">MET9862_01804</name>
</gene>
<organism evidence="9 10">
    <name type="scientific">Methylobacterium symbioticum</name>
    <dbReference type="NCBI Taxonomy" id="2584084"/>
    <lineage>
        <taxon>Bacteria</taxon>
        <taxon>Pseudomonadati</taxon>
        <taxon>Pseudomonadota</taxon>
        <taxon>Alphaproteobacteria</taxon>
        <taxon>Hyphomicrobiales</taxon>
        <taxon>Methylobacteriaceae</taxon>
        <taxon>Methylobacterium</taxon>
    </lineage>
</organism>
<dbReference type="InterPro" id="IPR002371">
    <property type="entry name" value="FlgK"/>
</dbReference>
<keyword evidence="9" id="KW-0966">Cell projection</keyword>
<keyword evidence="6" id="KW-0975">Bacterial flagellum</keyword>
<dbReference type="GO" id="GO:0005198">
    <property type="term" value="F:structural molecule activity"/>
    <property type="evidence" value="ECO:0007669"/>
    <property type="project" value="InterPro"/>
</dbReference>
<dbReference type="PANTHER" id="PTHR30033:SF1">
    <property type="entry name" value="FLAGELLAR HOOK-ASSOCIATED PROTEIN 1"/>
    <property type="match status" value="1"/>
</dbReference>
<feature type="domain" description="Flagellar hook-associated protein FlgK helical" evidence="8">
    <location>
        <begin position="86"/>
        <end position="321"/>
    </location>
</feature>
<dbReference type="OrthoDB" id="7181295at2"/>
<evidence type="ECO:0000256" key="1">
    <source>
        <dbReference type="ARBA" id="ARBA00004365"/>
    </source>
</evidence>
<dbReference type="SUPFAM" id="SSF64518">
    <property type="entry name" value="Phase 1 flagellin"/>
    <property type="match status" value="1"/>
</dbReference>
<name>A0A509EAI6_9HYPH</name>
<evidence type="ECO:0000259" key="7">
    <source>
        <dbReference type="Pfam" id="PF06429"/>
    </source>
</evidence>
<accession>A0A509EAI6</accession>
<dbReference type="AlphaFoldDB" id="A0A509EAI6"/>
<protein>
    <recommendedName>
        <fullName evidence="4">Flagellar hook-associated protein 1</fullName>
    </recommendedName>
</protein>
<keyword evidence="9" id="KW-0282">Flagellum</keyword>
<evidence type="ECO:0000259" key="8">
    <source>
        <dbReference type="Pfam" id="PF22638"/>
    </source>
</evidence>
<reference evidence="9 10" key="1">
    <citation type="submission" date="2019-06" db="EMBL/GenBank/DDBJ databases">
        <authorList>
            <person name="Rodrigo-Torres L."/>
            <person name="Arahal R. D."/>
            <person name="Lucena T."/>
        </authorList>
    </citation>
    <scope>NUCLEOTIDE SEQUENCE [LARGE SCALE GENOMIC DNA]</scope>
    <source>
        <strain evidence="9 10">SB0023/3</strain>
    </source>
</reference>
<dbReference type="EMBL" id="CABFPH010000019">
    <property type="protein sequence ID" value="VUD71227.1"/>
    <property type="molecule type" value="Genomic_DNA"/>
</dbReference>
<dbReference type="Pfam" id="PF06429">
    <property type="entry name" value="Flg_bbr_C"/>
    <property type="match status" value="1"/>
</dbReference>
<evidence type="ECO:0000313" key="9">
    <source>
        <dbReference type="EMBL" id="VUD71227.1"/>
    </source>
</evidence>
<sequence length="627" mass="62283">MTLSALSTATAGLKATQAAIGIVSQNVANAGTAGYTKRTLTTVAGLGNSSVATGAVARSFDAAALKQLRLETAGSGYTATRAEVAAQIDRLFGTPGGATALDGLVNGFTLSLQTLAANPTASAARSNVVDAASALASGINAMASGVQDLRTGIESQLATDTRSASTLLSGIAGLNLKIQGTSDPAARADLEDQRDQQITQLSAYMDVQAVSQRDGTVTLMTGTGVTLVDRGNAAALTFDARSSLGPNSAYSTDSATRSVGTITATMPGSGSIDLGAPGVLRSGSMAAQLELRDSVLPQVQRQLDDLAGGLASAMTDKTVTGTVSGTAATIDLSGIQAGNSLTLPVTLPDGSVRNVVLVASNKGSAPVDPKLTDDATAFAQTFDISGGAATYAAKIQEALNAVATRATAQGYPASRIPTLTASGGSAAITVTGSSGTKVTGASATITLPTSATDLTGAYPQIALFVDGSGNKLITGSLDAGAQATGLAQRLTINPAVSAKTAVLTASNAAGTGTDGTRANFLYDALTSAQITFSSSSGIGGISAPHTTTVAGFAQDIIAAQGAAADQAKTLDDGQSVALSTAQGRFATSAGVSVDEEMANLISLQQAYSANARVLTAARDMLDTLLRL</sequence>
<dbReference type="GO" id="GO:0009424">
    <property type="term" value="C:bacterial-type flagellum hook"/>
    <property type="evidence" value="ECO:0007669"/>
    <property type="project" value="InterPro"/>
</dbReference>
<keyword evidence="9" id="KW-0969">Cilium</keyword>
<proteinExistence type="inferred from homology"/>
<dbReference type="PANTHER" id="PTHR30033">
    <property type="entry name" value="FLAGELLAR HOOK-ASSOCIATED PROTEIN 1"/>
    <property type="match status" value="1"/>
</dbReference>
<evidence type="ECO:0000256" key="4">
    <source>
        <dbReference type="ARBA" id="ARBA00016244"/>
    </source>
</evidence>
<evidence type="ECO:0000313" key="10">
    <source>
        <dbReference type="Proteomes" id="UP000410984"/>
    </source>
</evidence>
<dbReference type="Proteomes" id="UP000410984">
    <property type="component" value="Unassembled WGS sequence"/>
</dbReference>
<evidence type="ECO:0000256" key="5">
    <source>
        <dbReference type="ARBA" id="ARBA00022525"/>
    </source>
</evidence>
<dbReference type="GO" id="GO:0005576">
    <property type="term" value="C:extracellular region"/>
    <property type="evidence" value="ECO:0007669"/>
    <property type="project" value="UniProtKB-SubCell"/>
</dbReference>